<dbReference type="EMBL" id="CP060139">
    <property type="protein sequence ID" value="QNR23949.1"/>
    <property type="molecule type" value="Genomic_DNA"/>
</dbReference>
<dbReference type="RefSeq" id="WP_210758486.1">
    <property type="nucleotide sequence ID" value="NZ_CP060139.1"/>
</dbReference>
<evidence type="ECO:0000313" key="3">
    <source>
        <dbReference type="Proteomes" id="UP000516305"/>
    </source>
</evidence>
<protein>
    <submittedName>
        <fullName evidence="2">DUF4386 domain-containing protein</fullName>
    </submittedName>
</protein>
<evidence type="ECO:0000313" key="2">
    <source>
        <dbReference type="EMBL" id="QNR23949.1"/>
    </source>
</evidence>
<sequence length="215" mass="24162">MQSRGHYARWAGISFLALFIFGFYGMGYVPNTLFDYGNAEHSYQQIAAKGLLHRQGIIATVFMNIASIFLALFSYLWLGQFSKSLALSTAILLSCGAFISLGNELNSYALNYWSQQSFSPQVAGQISFYLNQYRFGVYLATVFWGLWLIPPGIALILKRGLARIIGLLLVLSALGYLIDSLAYLAQDKLLLVADYTFLGELSFTLYMLFQKKARY</sequence>
<keyword evidence="3" id="KW-1185">Reference proteome</keyword>
<gene>
    <name evidence="2" type="ORF">H4K34_16480</name>
</gene>
<feature type="transmembrane region" description="Helical" evidence="1">
    <location>
        <begin position="164"/>
        <end position="183"/>
    </location>
</feature>
<name>A0A7H0VE01_9FLAO</name>
<feature type="transmembrane region" description="Helical" evidence="1">
    <location>
        <begin position="57"/>
        <end position="78"/>
    </location>
</feature>
<keyword evidence="1" id="KW-0472">Membrane</keyword>
<dbReference type="AlphaFoldDB" id="A0A7H0VE01"/>
<organism evidence="2 3">
    <name type="scientific">Croceimicrobium hydrocarbonivorans</name>
    <dbReference type="NCBI Taxonomy" id="2761580"/>
    <lineage>
        <taxon>Bacteria</taxon>
        <taxon>Pseudomonadati</taxon>
        <taxon>Bacteroidota</taxon>
        <taxon>Flavobacteriia</taxon>
        <taxon>Flavobacteriales</taxon>
        <taxon>Owenweeksiaceae</taxon>
        <taxon>Croceimicrobium</taxon>
    </lineage>
</organism>
<dbReference type="Pfam" id="PF14329">
    <property type="entry name" value="DUF4386"/>
    <property type="match status" value="1"/>
</dbReference>
<feature type="transmembrane region" description="Helical" evidence="1">
    <location>
        <begin position="189"/>
        <end position="209"/>
    </location>
</feature>
<dbReference type="Proteomes" id="UP000516305">
    <property type="component" value="Chromosome"/>
</dbReference>
<dbReference type="KEGG" id="chyd:H4K34_16480"/>
<evidence type="ECO:0000256" key="1">
    <source>
        <dbReference type="SAM" id="Phobius"/>
    </source>
</evidence>
<dbReference type="InterPro" id="IPR025495">
    <property type="entry name" value="DUF4386"/>
</dbReference>
<keyword evidence="1" id="KW-0812">Transmembrane</keyword>
<feature type="transmembrane region" description="Helical" evidence="1">
    <location>
        <begin position="85"/>
        <end position="102"/>
    </location>
</feature>
<keyword evidence="1" id="KW-1133">Transmembrane helix</keyword>
<reference evidence="2 3" key="1">
    <citation type="submission" date="2020-08" db="EMBL/GenBank/DDBJ databases">
        <title>Croceimicrobium hydrocarbonivorans gen. nov., sp. nov., a novel marine bacterium isolated from a bacterial consortium that degrades polyethylene terephthalate.</title>
        <authorList>
            <person name="Liu R."/>
        </authorList>
    </citation>
    <scope>NUCLEOTIDE SEQUENCE [LARGE SCALE GENOMIC DNA]</scope>
    <source>
        <strain evidence="2 3">A20-9</strain>
    </source>
</reference>
<accession>A0A7H0VE01</accession>
<feature type="transmembrane region" description="Helical" evidence="1">
    <location>
        <begin position="7"/>
        <end position="26"/>
    </location>
</feature>
<feature type="transmembrane region" description="Helical" evidence="1">
    <location>
        <begin position="135"/>
        <end position="157"/>
    </location>
</feature>
<proteinExistence type="predicted"/>